<dbReference type="BioCyc" id="DPIE1322246:BN4_RS09515-MONOMER"/>
<evidence type="ECO:0000256" key="6">
    <source>
        <dbReference type="RuleBase" id="RU003376"/>
    </source>
</evidence>
<sequence length="199" mass="22568">MSEHPSDYTGAKMGMWLFLFTEVILFGGLFVLYAVTLQRYPAEFHEASKLLSLTMGTVNTIVLITSSLFAVLAVTALQKADIRKAKLFLLLTILLAAVFLVDKYFEWGAKIHHGIYPGGEEMASFKPGMQAFFNLYYLMTGLHGLHIVIGMSVLGWVYWLIEKGKCTPEHFVALENGGLYWHLVDLIWIYLFPLYYLIA</sequence>
<keyword evidence="3 6" id="KW-0812">Transmembrane</keyword>
<protein>
    <submittedName>
        <fullName evidence="9">Cytochrome c oxidase subunit III</fullName>
    </submittedName>
</protein>
<evidence type="ECO:0000313" key="9">
    <source>
        <dbReference type="EMBL" id="CCH49132.1"/>
    </source>
</evidence>
<evidence type="ECO:0000256" key="2">
    <source>
        <dbReference type="ARBA" id="ARBA00010581"/>
    </source>
</evidence>
<dbReference type="PANTHER" id="PTHR11403:SF6">
    <property type="entry name" value="NITRIC OXIDE REDUCTASE SUBUNIT E"/>
    <property type="match status" value="1"/>
</dbReference>
<dbReference type="CDD" id="cd02862">
    <property type="entry name" value="NorE_like"/>
    <property type="match status" value="1"/>
</dbReference>
<dbReference type="STRING" id="1322246.BN4_11897"/>
<dbReference type="eggNOG" id="COG1845">
    <property type="taxonomic scope" value="Bacteria"/>
</dbReference>
<dbReference type="AlphaFoldDB" id="M1WSV6"/>
<comment type="similarity">
    <text evidence="2 6">Belongs to the cytochrome c oxidase subunit 3 family.</text>
</comment>
<evidence type="ECO:0000256" key="7">
    <source>
        <dbReference type="SAM" id="Phobius"/>
    </source>
</evidence>
<dbReference type="OrthoDB" id="9810850at2"/>
<dbReference type="GO" id="GO:0004129">
    <property type="term" value="F:cytochrome-c oxidase activity"/>
    <property type="evidence" value="ECO:0007669"/>
    <property type="project" value="InterPro"/>
</dbReference>
<dbReference type="InterPro" id="IPR013833">
    <property type="entry name" value="Cyt_c_oxidase_su3_a-hlx"/>
</dbReference>
<dbReference type="GO" id="GO:0019646">
    <property type="term" value="P:aerobic electron transport chain"/>
    <property type="evidence" value="ECO:0007669"/>
    <property type="project" value="InterPro"/>
</dbReference>
<dbReference type="Proteomes" id="UP000011724">
    <property type="component" value="Chromosome"/>
</dbReference>
<feature type="transmembrane region" description="Helical" evidence="7">
    <location>
        <begin position="50"/>
        <end position="75"/>
    </location>
</feature>
<evidence type="ECO:0000256" key="3">
    <source>
        <dbReference type="ARBA" id="ARBA00022692"/>
    </source>
</evidence>
<dbReference type="PATRIC" id="fig|879567.3.peg.2006"/>
<keyword evidence="10" id="KW-1185">Reference proteome</keyword>
<keyword evidence="5 7" id="KW-0472">Membrane</keyword>
<dbReference type="HOGENOM" id="CLU_044071_1_0_7"/>
<dbReference type="SUPFAM" id="SSF81452">
    <property type="entry name" value="Cytochrome c oxidase subunit III-like"/>
    <property type="match status" value="1"/>
</dbReference>
<evidence type="ECO:0000256" key="5">
    <source>
        <dbReference type="ARBA" id="ARBA00023136"/>
    </source>
</evidence>
<feature type="domain" description="Heme-copper oxidase subunit III family profile" evidence="8">
    <location>
        <begin position="1"/>
        <end position="199"/>
    </location>
</feature>
<dbReference type="InterPro" id="IPR035973">
    <property type="entry name" value="Cyt_c_oxidase_su3-like_sf"/>
</dbReference>
<proteinExistence type="inferred from homology"/>
<feature type="transmembrane region" description="Helical" evidence="7">
    <location>
        <begin position="179"/>
        <end position="198"/>
    </location>
</feature>
<feature type="transmembrane region" description="Helical" evidence="7">
    <location>
        <begin position="15"/>
        <end position="38"/>
    </location>
</feature>
<organism evidence="9 10">
    <name type="scientific">Pseudodesulfovibrio piezophilus (strain DSM 21447 / JCM 15486 / C1TLV30)</name>
    <name type="common">Desulfovibrio piezophilus</name>
    <dbReference type="NCBI Taxonomy" id="1322246"/>
    <lineage>
        <taxon>Bacteria</taxon>
        <taxon>Pseudomonadati</taxon>
        <taxon>Thermodesulfobacteriota</taxon>
        <taxon>Desulfovibrionia</taxon>
        <taxon>Desulfovibrionales</taxon>
        <taxon>Desulfovibrionaceae</taxon>
    </lineage>
</organism>
<reference evidence="9 10" key="1">
    <citation type="journal article" date="2013" name="PLoS ONE">
        <title>The first genomic and proteomic characterization of a deep-sea sulfate reducer: insights into the piezophilic lifestyle of Desulfovibrio piezophilus.</title>
        <authorList>
            <person name="Pradel N."/>
            <person name="Ji B."/>
            <person name="Gimenez G."/>
            <person name="Talla E."/>
            <person name="Lenoble P."/>
            <person name="Garel M."/>
            <person name="Tamburini C."/>
            <person name="Fourquet P."/>
            <person name="Lebrun R."/>
            <person name="Bertin P."/>
            <person name="Denis Y."/>
            <person name="Pophillat M."/>
            <person name="Barbe V."/>
            <person name="Ollivier B."/>
            <person name="Dolla A."/>
        </authorList>
    </citation>
    <scope>NUCLEOTIDE SEQUENCE [LARGE SCALE GENOMIC DNA]</scope>
    <source>
        <strain evidence="10">DSM 10523 / SB164P1</strain>
    </source>
</reference>
<dbReference type="PROSITE" id="PS50253">
    <property type="entry name" value="COX3"/>
    <property type="match status" value="1"/>
</dbReference>
<dbReference type="EMBL" id="FO203427">
    <property type="protein sequence ID" value="CCH49132.1"/>
    <property type="molecule type" value="Genomic_DNA"/>
</dbReference>
<accession>M1WSV6</accession>
<dbReference type="PANTHER" id="PTHR11403">
    <property type="entry name" value="CYTOCHROME C OXIDASE SUBUNIT III"/>
    <property type="match status" value="1"/>
</dbReference>
<reference evidence="10" key="2">
    <citation type="journal article" date="2013" name="Stand. Genomic Sci.">
        <title>Complete genome sequence of Desulfocapsa sulfexigens, a marine deltaproteobacterium specialized in disproportionating inorganic sulfur compounds.</title>
        <authorList>
            <person name="Finster K.W."/>
            <person name="Kjeldsen K.U."/>
            <person name="Kube M."/>
            <person name="Reinhardt R."/>
            <person name="Mussmann M."/>
            <person name="Amann R."/>
            <person name="Schreiber L."/>
        </authorList>
    </citation>
    <scope>NUCLEOTIDE SEQUENCE [LARGE SCALE GENOMIC DNA]</scope>
    <source>
        <strain evidence="10">DSM 10523 / SB164P1</strain>
    </source>
</reference>
<name>M1WSV6_PSEP2</name>
<dbReference type="Pfam" id="PF00510">
    <property type="entry name" value="COX3"/>
    <property type="match status" value="1"/>
</dbReference>
<feature type="transmembrane region" description="Helical" evidence="7">
    <location>
        <begin position="87"/>
        <end position="105"/>
    </location>
</feature>
<dbReference type="GO" id="GO:0005886">
    <property type="term" value="C:plasma membrane"/>
    <property type="evidence" value="ECO:0007669"/>
    <property type="project" value="UniProtKB-SubCell"/>
</dbReference>
<dbReference type="InterPro" id="IPR000298">
    <property type="entry name" value="Cyt_c_oxidase-like_su3"/>
</dbReference>
<feature type="transmembrane region" description="Helical" evidence="7">
    <location>
        <begin position="135"/>
        <end position="159"/>
    </location>
</feature>
<dbReference type="InterPro" id="IPR024791">
    <property type="entry name" value="Cyt_c/ubiquinol_Oxase_su3"/>
</dbReference>
<evidence type="ECO:0000256" key="4">
    <source>
        <dbReference type="ARBA" id="ARBA00022989"/>
    </source>
</evidence>
<evidence type="ECO:0000256" key="1">
    <source>
        <dbReference type="ARBA" id="ARBA00004141"/>
    </source>
</evidence>
<evidence type="ECO:0000313" key="10">
    <source>
        <dbReference type="Proteomes" id="UP000011724"/>
    </source>
</evidence>
<gene>
    <name evidence="9" type="primary">coxC</name>
    <name evidence="9" type="ordered locus">BN4_11897</name>
</gene>
<dbReference type="Gene3D" id="1.20.120.80">
    <property type="entry name" value="Cytochrome c oxidase, subunit III, four-helix bundle"/>
    <property type="match status" value="1"/>
</dbReference>
<keyword evidence="4 7" id="KW-1133">Transmembrane helix</keyword>
<comment type="subcellular location">
    <subcellularLocation>
        <location evidence="6">Cell membrane</location>
        <topology evidence="6">Multi-pass membrane protein</topology>
    </subcellularLocation>
    <subcellularLocation>
        <location evidence="1">Membrane</location>
        <topology evidence="1">Multi-pass membrane protein</topology>
    </subcellularLocation>
</comment>
<dbReference type="RefSeq" id="WP_015415176.1">
    <property type="nucleotide sequence ID" value="NC_020409.1"/>
</dbReference>
<dbReference type="KEGG" id="dpi:BN4_11897"/>
<evidence type="ECO:0000259" key="8">
    <source>
        <dbReference type="PROSITE" id="PS50253"/>
    </source>
</evidence>